<reference evidence="5" key="1">
    <citation type="journal article" date="2019" name="Int. J. Syst. Evol. Microbiol.">
        <title>The Global Catalogue of Microorganisms (GCM) 10K type strain sequencing project: providing services to taxonomists for standard genome sequencing and annotation.</title>
        <authorList>
            <consortium name="The Broad Institute Genomics Platform"/>
            <consortium name="The Broad Institute Genome Sequencing Center for Infectious Disease"/>
            <person name="Wu L."/>
            <person name="Ma J."/>
        </authorList>
    </citation>
    <scope>NUCLEOTIDE SEQUENCE [LARGE SCALE GENOMIC DNA]</scope>
    <source>
        <strain evidence="5">JCM 19134</strain>
    </source>
</reference>
<dbReference type="GO" id="GO:0004497">
    <property type="term" value="F:monooxygenase activity"/>
    <property type="evidence" value="ECO:0007669"/>
    <property type="project" value="UniProtKB-KW"/>
</dbReference>
<gene>
    <name evidence="4" type="ORF">GCM10025791_31410</name>
</gene>
<evidence type="ECO:0000256" key="2">
    <source>
        <dbReference type="ARBA" id="ARBA00023033"/>
    </source>
</evidence>
<keyword evidence="5" id="KW-1185">Reference proteome</keyword>
<evidence type="ECO:0000313" key="5">
    <source>
        <dbReference type="Proteomes" id="UP001409585"/>
    </source>
</evidence>
<dbReference type="Gene3D" id="3.50.50.60">
    <property type="entry name" value="FAD/NAD(P)-binding domain"/>
    <property type="match status" value="1"/>
</dbReference>
<dbReference type="InterPro" id="IPR002938">
    <property type="entry name" value="FAD-bd"/>
</dbReference>
<dbReference type="Proteomes" id="UP001409585">
    <property type="component" value="Unassembled WGS sequence"/>
</dbReference>
<protein>
    <submittedName>
        <fullName evidence="4">FAD-dependent monooxygenase</fullName>
    </submittedName>
</protein>
<dbReference type="PANTHER" id="PTHR13789:SF309">
    <property type="entry name" value="PUTATIVE (AFU_ORTHOLOGUE AFUA_6G14510)-RELATED"/>
    <property type="match status" value="1"/>
</dbReference>
<dbReference type="InterPro" id="IPR050493">
    <property type="entry name" value="FAD-dep_Monooxygenase_BioMet"/>
</dbReference>
<dbReference type="Pfam" id="PF01494">
    <property type="entry name" value="FAD_binding_3"/>
    <property type="match status" value="1"/>
</dbReference>
<dbReference type="EMBL" id="BAABLX010000028">
    <property type="protein sequence ID" value="GAA4948970.1"/>
    <property type="molecule type" value="Genomic_DNA"/>
</dbReference>
<dbReference type="RefSeq" id="WP_345424371.1">
    <property type="nucleotide sequence ID" value="NZ_AP031496.1"/>
</dbReference>
<sequence length="410" mass="45630">MTASENWRPGRRVAIVGAGPSGVSAGLALLKRGFDVRIYERNPAPKPLGGVVLLSVPVLAVLRDYGIDINDFGSFTVTEFRNHKGKLRARLPFNSLIEQSFGIKGWYYGMLRSNAFAKMMALLPVGTLISNRDFERYEDTGSDVTLHFKGGGGDQTDILIGADGVRSKVSVQAFGEPDLFHVGLRVWLAWCDAEKVPDLPRNMGNITHSRHIQASYFPMLHDGKPGFEWWIVEPVAEHTPEPICVKSHVQGLLANWAQPLPRFPEVTDFDRQIFCWDIYNRPSLSTWSSGRVVCLGDAVHPVSPYAAYGMGMAIEDGYFLGRALAGVDLTDSNAVQQGFAGFEQDRVAYVNHHVEFARKLGNVFHQMPAPLAVVRDWVFDRTPLLSKMISKDYLADQEAMSLSLKELHVR</sequence>
<accession>A0AAV3U5J1</accession>
<dbReference type="GO" id="GO:0071949">
    <property type="term" value="F:FAD binding"/>
    <property type="evidence" value="ECO:0007669"/>
    <property type="project" value="InterPro"/>
</dbReference>
<name>A0AAV3U5J1_9ALTE</name>
<evidence type="ECO:0000313" key="4">
    <source>
        <dbReference type="EMBL" id="GAA4948970.1"/>
    </source>
</evidence>
<comment type="caution">
    <text evidence="4">The sequence shown here is derived from an EMBL/GenBank/DDBJ whole genome shotgun (WGS) entry which is preliminary data.</text>
</comment>
<keyword evidence="2 4" id="KW-0503">Monooxygenase</keyword>
<evidence type="ECO:0000259" key="3">
    <source>
        <dbReference type="Pfam" id="PF01494"/>
    </source>
</evidence>
<organism evidence="4 5">
    <name type="scientific">Halioxenophilus aromaticivorans</name>
    <dbReference type="NCBI Taxonomy" id="1306992"/>
    <lineage>
        <taxon>Bacteria</taxon>
        <taxon>Pseudomonadati</taxon>
        <taxon>Pseudomonadota</taxon>
        <taxon>Gammaproteobacteria</taxon>
        <taxon>Alteromonadales</taxon>
        <taxon>Alteromonadaceae</taxon>
        <taxon>Halioxenophilus</taxon>
    </lineage>
</organism>
<dbReference type="AlphaFoldDB" id="A0AAV3U5J1"/>
<dbReference type="PRINTS" id="PR00420">
    <property type="entry name" value="RNGMNOXGNASE"/>
</dbReference>
<dbReference type="PANTHER" id="PTHR13789">
    <property type="entry name" value="MONOOXYGENASE"/>
    <property type="match status" value="1"/>
</dbReference>
<keyword evidence="1" id="KW-0560">Oxidoreductase</keyword>
<dbReference type="SUPFAM" id="SSF51905">
    <property type="entry name" value="FAD/NAD(P)-binding domain"/>
    <property type="match status" value="1"/>
</dbReference>
<feature type="domain" description="FAD-binding" evidence="3">
    <location>
        <begin position="13"/>
        <end position="355"/>
    </location>
</feature>
<evidence type="ECO:0000256" key="1">
    <source>
        <dbReference type="ARBA" id="ARBA00023002"/>
    </source>
</evidence>
<dbReference type="InterPro" id="IPR036188">
    <property type="entry name" value="FAD/NAD-bd_sf"/>
</dbReference>
<proteinExistence type="predicted"/>